<reference evidence="2" key="2">
    <citation type="journal article" date="2021" name="Microbiome">
        <title>Successional dynamics and alternative stable states in a saline activated sludge microbial community over 9 years.</title>
        <authorList>
            <person name="Wang Y."/>
            <person name="Ye J."/>
            <person name="Ju F."/>
            <person name="Liu L."/>
            <person name="Boyd J.A."/>
            <person name="Deng Y."/>
            <person name="Parks D.H."/>
            <person name="Jiang X."/>
            <person name="Yin X."/>
            <person name="Woodcroft B.J."/>
            <person name="Tyson G.W."/>
            <person name="Hugenholtz P."/>
            <person name="Polz M.F."/>
            <person name="Zhang T."/>
        </authorList>
    </citation>
    <scope>NUCLEOTIDE SEQUENCE</scope>
    <source>
        <strain evidence="2">HKST-UBA80</strain>
    </source>
</reference>
<keyword evidence="1" id="KW-0812">Transmembrane</keyword>
<feature type="transmembrane region" description="Helical" evidence="1">
    <location>
        <begin position="6"/>
        <end position="23"/>
    </location>
</feature>
<protein>
    <submittedName>
        <fullName evidence="2">DUF2304 domain-containing protein</fullName>
    </submittedName>
</protein>
<organism evidence="2 3">
    <name type="scientific">candidate division WWE3 bacterium</name>
    <dbReference type="NCBI Taxonomy" id="2053526"/>
    <lineage>
        <taxon>Bacteria</taxon>
        <taxon>Katanobacteria</taxon>
    </lineage>
</organism>
<keyword evidence="1" id="KW-0472">Membrane</keyword>
<name>A0A955E201_UNCKA</name>
<gene>
    <name evidence="2" type="ORF">KDA10_03220</name>
</gene>
<accession>A0A955E201</accession>
<proteinExistence type="predicted"/>
<comment type="caution">
    <text evidence="2">The sequence shown here is derived from an EMBL/GenBank/DDBJ whole genome shotgun (WGS) entry which is preliminary data.</text>
</comment>
<feature type="transmembrane region" description="Helical" evidence="1">
    <location>
        <begin position="30"/>
        <end position="49"/>
    </location>
</feature>
<reference evidence="2" key="1">
    <citation type="submission" date="2020-04" db="EMBL/GenBank/DDBJ databases">
        <authorList>
            <person name="Zhang T."/>
        </authorList>
    </citation>
    <scope>NUCLEOTIDE SEQUENCE</scope>
    <source>
        <strain evidence="2">HKST-UBA80</strain>
    </source>
</reference>
<sequence length="112" mass="12840">MTLYQIILLTALGIFFLKQLVSIKKTSGKNFFRTYVWLILTFAGATVIADPRLTAVLAQKFGIGRGTDIVVYTVIGWLFYKMYRADQQISKQQEQLNKLVSRMALKDTNEQK</sequence>
<dbReference type="Proteomes" id="UP000714817">
    <property type="component" value="Unassembled WGS sequence"/>
</dbReference>
<dbReference type="InterPro" id="IPR019277">
    <property type="entry name" value="DUF2304"/>
</dbReference>
<keyword evidence="1" id="KW-1133">Transmembrane helix</keyword>
<evidence type="ECO:0000256" key="1">
    <source>
        <dbReference type="SAM" id="Phobius"/>
    </source>
</evidence>
<dbReference type="AlphaFoldDB" id="A0A955E201"/>
<dbReference type="EMBL" id="JAGQNY010000012">
    <property type="protein sequence ID" value="MCA9302338.1"/>
    <property type="molecule type" value="Genomic_DNA"/>
</dbReference>
<dbReference type="Pfam" id="PF10066">
    <property type="entry name" value="DUF2304"/>
    <property type="match status" value="1"/>
</dbReference>
<evidence type="ECO:0000313" key="2">
    <source>
        <dbReference type="EMBL" id="MCA9302338.1"/>
    </source>
</evidence>
<evidence type="ECO:0000313" key="3">
    <source>
        <dbReference type="Proteomes" id="UP000714817"/>
    </source>
</evidence>
<feature type="transmembrane region" description="Helical" evidence="1">
    <location>
        <begin position="61"/>
        <end position="80"/>
    </location>
</feature>